<keyword evidence="2" id="KW-0444">Lipid biosynthesis</keyword>
<keyword evidence="7" id="KW-0275">Fatty acid biosynthesis</keyword>
<comment type="similarity">
    <text evidence="1">Belongs to the acyl-ACP thioesterase family.</text>
</comment>
<evidence type="ECO:0000313" key="11">
    <source>
        <dbReference type="Proteomes" id="UP001491691"/>
    </source>
</evidence>
<evidence type="ECO:0000256" key="1">
    <source>
        <dbReference type="ARBA" id="ARBA00006500"/>
    </source>
</evidence>
<evidence type="ECO:0000256" key="6">
    <source>
        <dbReference type="ARBA" id="ARBA00023098"/>
    </source>
</evidence>
<evidence type="ECO:0000256" key="2">
    <source>
        <dbReference type="ARBA" id="ARBA00022516"/>
    </source>
</evidence>
<evidence type="ECO:0000313" key="10">
    <source>
        <dbReference type="EMBL" id="MEQ3345813.1"/>
    </source>
</evidence>
<evidence type="ECO:0000256" key="3">
    <source>
        <dbReference type="ARBA" id="ARBA00022801"/>
    </source>
</evidence>
<feature type="domain" description="Acyl-ACP thioesterase-like C-terminal" evidence="9">
    <location>
        <begin position="156"/>
        <end position="210"/>
    </location>
</feature>
<dbReference type="InterPro" id="IPR029069">
    <property type="entry name" value="HotDog_dom_sf"/>
</dbReference>
<dbReference type="PANTHER" id="PTHR31727:SF6">
    <property type="entry name" value="OLEOYL-ACYL CARRIER PROTEIN THIOESTERASE 1, CHLOROPLASTIC"/>
    <property type="match status" value="1"/>
</dbReference>
<reference evidence="10 11" key="1">
    <citation type="submission" date="2024-04" db="EMBL/GenBank/DDBJ databases">
        <title>Human intestinal bacterial collection.</title>
        <authorList>
            <person name="Pauvert C."/>
            <person name="Hitch T.C.A."/>
            <person name="Clavel T."/>
        </authorList>
    </citation>
    <scope>NUCLEOTIDE SEQUENCE [LARGE SCALE GENOMIC DNA]</scope>
    <source>
        <strain evidence="10 11">CLA-SR-H019</strain>
    </source>
</reference>
<evidence type="ECO:0000256" key="7">
    <source>
        <dbReference type="ARBA" id="ARBA00023160"/>
    </source>
</evidence>
<keyword evidence="11" id="KW-1185">Reference proteome</keyword>
<dbReference type="EMBL" id="JBBNPP010000001">
    <property type="protein sequence ID" value="MEQ3345813.1"/>
    <property type="molecule type" value="Genomic_DNA"/>
</dbReference>
<name>A0ABV1J023_9FIRM</name>
<dbReference type="InterPro" id="IPR045023">
    <property type="entry name" value="FATA/B"/>
</dbReference>
<dbReference type="CDD" id="cd00586">
    <property type="entry name" value="4HBT"/>
    <property type="match status" value="1"/>
</dbReference>
<dbReference type="Proteomes" id="UP001491691">
    <property type="component" value="Unassembled WGS sequence"/>
</dbReference>
<dbReference type="PANTHER" id="PTHR31727">
    <property type="entry name" value="OLEOYL-ACYL CARRIER PROTEIN THIOESTERASE 1, CHLOROPLASTIC"/>
    <property type="match status" value="1"/>
</dbReference>
<keyword evidence="6" id="KW-0443">Lipid metabolism</keyword>
<dbReference type="SUPFAM" id="SSF54637">
    <property type="entry name" value="Thioesterase/thiol ester dehydrase-isomerase"/>
    <property type="match status" value="2"/>
</dbReference>
<proteinExistence type="inferred from homology"/>
<dbReference type="Pfam" id="PF20791">
    <property type="entry name" value="Acyl-ACP_TE_C"/>
    <property type="match status" value="1"/>
</dbReference>
<sequence>MNIYEKEFIIEDFLCRDGELTLKNIINYFIETTNHHSNFVGLANEDLIAKAYTWMIYKWRIKVLKYPKAFQRIKVRTWASGFKSLKAFREFEIYLGDEKIAYASSIFLLIDLESRKPVNIGDKIPEIYKINDLKFFDKIERINEPIDTEPINNFDYIILRRDIDLNNHVNNSVYAELLCEAMPKYLYKKKFSDININYTKELLLGDHIFIDVYLKDDKLYFFFKNREKKEIYARATLSYIS</sequence>
<dbReference type="Gene3D" id="3.10.129.10">
    <property type="entry name" value="Hotdog Thioesterase"/>
    <property type="match status" value="1"/>
</dbReference>
<evidence type="ECO:0000259" key="8">
    <source>
        <dbReference type="Pfam" id="PF01643"/>
    </source>
</evidence>
<dbReference type="InterPro" id="IPR002864">
    <property type="entry name" value="Acyl-ACP_thioesterase_NHD"/>
</dbReference>
<dbReference type="InterPro" id="IPR049427">
    <property type="entry name" value="Acyl-ACP_TE_C"/>
</dbReference>
<protein>
    <submittedName>
        <fullName evidence="10">Acyl-ACP thioesterase domain-containing protein</fullName>
    </submittedName>
</protein>
<evidence type="ECO:0000256" key="5">
    <source>
        <dbReference type="ARBA" id="ARBA00022946"/>
    </source>
</evidence>
<accession>A0ABV1J023</accession>
<gene>
    <name evidence="10" type="ORF">AAA073_00025</name>
</gene>
<comment type="caution">
    <text evidence="10">The sequence shown here is derived from an EMBL/GenBank/DDBJ whole genome shotgun (WGS) entry which is preliminary data.</text>
</comment>
<dbReference type="Pfam" id="PF01643">
    <property type="entry name" value="Acyl-ACP_TE"/>
    <property type="match status" value="1"/>
</dbReference>
<feature type="domain" description="Acyl-ACP thioesterase N-terminal hotdog" evidence="8">
    <location>
        <begin position="16"/>
        <end position="128"/>
    </location>
</feature>
<evidence type="ECO:0000259" key="9">
    <source>
        <dbReference type="Pfam" id="PF20791"/>
    </source>
</evidence>
<dbReference type="RefSeq" id="WP_019107011.1">
    <property type="nucleotide sequence ID" value="NZ_CABKRY010000001.1"/>
</dbReference>
<organism evidence="10 11">
    <name type="scientific">Peptoniphilus senegalensis</name>
    <dbReference type="NCBI Taxonomy" id="1465757"/>
    <lineage>
        <taxon>Bacteria</taxon>
        <taxon>Bacillati</taxon>
        <taxon>Bacillota</taxon>
        <taxon>Tissierellia</taxon>
        <taxon>Tissierellales</taxon>
        <taxon>Peptoniphilaceae</taxon>
        <taxon>Peptoniphilus</taxon>
    </lineage>
</organism>
<evidence type="ECO:0000256" key="4">
    <source>
        <dbReference type="ARBA" id="ARBA00022832"/>
    </source>
</evidence>
<keyword evidence="3" id="KW-0378">Hydrolase</keyword>
<keyword evidence="4" id="KW-0276">Fatty acid metabolism</keyword>
<keyword evidence="5" id="KW-0809">Transit peptide</keyword>